<dbReference type="RefSeq" id="WP_021239647.1">
    <property type="nucleotide sequence ID" value="NZ_ATHO01000157.1"/>
</dbReference>
<dbReference type="GO" id="GO:0016020">
    <property type="term" value="C:membrane"/>
    <property type="evidence" value="ECO:0007669"/>
    <property type="project" value="InterPro"/>
</dbReference>
<organism evidence="6 7">
    <name type="scientific">Sphingobium quisquiliarum P25</name>
    <dbReference type="NCBI Taxonomy" id="1329909"/>
    <lineage>
        <taxon>Bacteria</taxon>
        <taxon>Pseudomonadati</taxon>
        <taxon>Pseudomonadota</taxon>
        <taxon>Alphaproteobacteria</taxon>
        <taxon>Sphingomonadales</taxon>
        <taxon>Sphingomonadaceae</taxon>
        <taxon>Sphingobium</taxon>
    </lineage>
</organism>
<evidence type="ECO:0000256" key="3">
    <source>
        <dbReference type="ARBA" id="ARBA00022741"/>
    </source>
</evidence>
<dbReference type="CDD" id="cd03220">
    <property type="entry name" value="ABC_KpsT_Wzt"/>
    <property type="match status" value="1"/>
</dbReference>
<dbReference type="EMBL" id="ATHO01000157">
    <property type="protein sequence ID" value="EQB00635.1"/>
    <property type="molecule type" value="Genomic_DNA"/>
</dbReference>
<evidence type="ECO:0000256" key="4">
    <source>
        <dbReference type="ARBA" id="ARBA00022840"/>
    </source>
</evidence>
<protein>
    <submittedName>
        <fullName evidence="6">ATP-binding protein</fullName>
    </submittedName>
</protein>
<dbReference type="InterPro" id="IPR003439">
    <property type="entry name" value="ABC_transporter-like_ATP-bd"/>
</dbReference>
<dbReference type="PANTHER" id="PTHR46743:SF2">
    <property type="entry name" value="TEICHOIC ACIDS EXPORT ATP-BINDING PROTEIN TAGH"/>
    <property type="match status" value="1"/>
</dbReference>
<dbReference type="PANTHER" id="PTHR46743">
    <property type="entry name" value="TEICHOIC ACIDS EXPORT ATP-BINDING PROTEIN TAGH"/>
    <property type="match status" value="1"/>
</dbReference>
<dbReference type="InterPro" id="IPR050683">
    <property type="entry name" value="Bact_Polysacc_Export_ATP-bd"/>
</dbReference>
<dbReference type="InterPro" id="IPR027417">
    <property type="entry name" value="P-loop_NTPase"/>
</dbReference>
<dbReference type="PROSITE" id="PS50893">
    <property type="entry name" value="ABC_TRANSPORTER_2"/>
    <property type="match status" value="1"/>
</dbReference>
<dbReference type="PATRIC" id="fig|1329909.3.peg.3480"/>
<keyword evidence="4 6" id="KW-0067">ATP-binding</keyword>
<evidence type="ECO:0000313" key="6">
    <source>
        <dbReference type="EMBL" id="EQB00635.1"/>
    </source>
</evidence>
<dbReference type="Gene3D" id="3.40.50.300">
    <property type="entry name" value="P-loop containing nucleotide triphosphate hydrolases"/>
    <property type="match status" value="1"/>
</dbReference>
<gene>
    <name evidence="6" type="ORF">L288_18095</name>
</gene>
<proteinExistence type="inferred from homology"/>
<dbReference type="GO" id="GO:0140359">
    <property type="term" value="F:ABC-type transporter activity"/>
    <property type="evidence" value="ECO:0007669"/>
    <property type="project" value="InterPro"/>
</dbReference>
<dbReference type="SUPFAM" id="SSF52540">
    <property type="entry name" value="P-loop containing nucleoside triphosphate hydrolases"/>
    <property type="match status" value="1"/>
</dbReference>
<evidence type="ECO:0000313" key="7">
    <source>
        <dbReference type="Proteomes" id="UP000015525"/>
    </source>
</evidence>
<evidence type="ECO:0000256" key="1">
    <source>
        <dbReference type="ARBA" id="ARBA00005417"/>
    </source>
</evidence>
<accession>T0HMT4</accession>
<dbReference type="GO" id="GO:0016887">
    <property type="term" value="F:ATP hydrolysis activity"/>
    <property type="evidence" value="ECO:0007669"/>
    <property type="project" value="InterPro"/>
</dbReference>
<dbReference type="PROSITE" id="PS00211">
    <property type="entry name" value="ABC_TRANSPORTER_1"/>
    <property type="match status" value="1"/>
</dbReference>
<reference evidence="6 7" key="1">
    <citation type="journal article" date="2013" name="Genome Announc.">
        <title>Draft Genome Sequence of Sphingobium quisquiliarum Strain P25T, a Novel Hexachlorocyclohexane (HCH)-Degrading Bacterium Isolated from an HCH Dumpsite.</title>
        <authorList>
            <person name="Kumar Singh A."/>
            <person name="Sangwan N."/>
            <person name="Sharma A."/>
            <person name="Gupta V."/>
            <person name="Khurana J.P."/>
            <person name="Lal R."/>
        </authorList>
    </citation>
    <scope>NUCLEOTIDE SEQUENCE [LARGE SCALE GENOMIC DNA]</scope>
    <source>
        <strain evidence="6 7">P25</strain>
    </source>
</reference>
<feature type="domain" description="ABC transporter" evidence="5">
    <location>
        <begin position="2"/>
        <end position="216"/>
    </location>
</feature>
<keyword evidence="2" id="KW-0813">Transport</keyword>
<dbReference type="AlphaFoldDB" id="T0HMT4"/>
<keyword evidence="3" id="KW-0547">Nucleotide-binding</keyword>
<comment type="similarity">
    <text evidence="1">Belongs to the ABC transporter superfamily.</text>
</comment>
<dbReference type="InterPro" id="IPR015860">
    <property type="entry name" value="ABC_transpr_TagH-like"/>
</dbReference>
<evidence type="ECO:0000256" key="2">
    <source>
        <dbReference type="ARBA" id="ARBA00022448"/>
    </source>
</evidence>
<comment type="caution">
    <text evidence="6">The sequence shown here is derived from an EMBL/GenBank/DDBJ whole genome shotgun (WGS) entry which is preliminary data.</text>
</comment>
<dbReference type="InterPro" id="IPR003593">
    <property type="entry name" value="AAA+_ATPase"/>
</dbReference>
<dbReference type="GO" id="GO:0005524">
    <property type="term" value="F:ATP binding"/>
    <property type="evidence" value="ECO:0007669"/>
    <property type="project" value="UniProtKB-KW"/>
</dbReference>
<dbReference type="InterPro" id="IPR017871">
    <property type="entry name" value="ABC_transporter-like_CS"/>
</dbReference>
<dbReference type="Proteomes" id="UP000015525">
    <property type="component" value="Unassembled WGS sequence"/>
</dbReference>
<name>T0HMT4_9SPHN</name>
<keyword evidence="7" id="KW-1185">Reference proteome</keyword>
<evidence type="ECO:0000259" key="5">
    <source>
        <dbReference type="PROSITE" id="PS50893"/>
    </source>
</evidence>
<dbReference type="SMART" id="SM00382">
    <property type="entry name" value="AAA"/>
    <property type="match status" value="1"/>
</dbReference>
<sequence length="218" mass="24621">MIIADHVHKVYPTRQGDRVVLNDISFAIDRGEKLGILGRNGAGKSTLIRLVSGAEQPTTGTITRTMSVSWPLAFGGAFQGALTGLDNVRFISRIYNQDYAENIDFVQDFTELGLYLREPVKSYSQGMRARLAFAISMIIEFDCYLIDEVSAVGDARFHEKCAIELFQKRADRSMLIISHDTEYVRAHCSRFAVLHEGDMQFYPDFDQAYAQHMVNLHS</sequence>
<dbReference type="Pfam" id="PF00005">
    <property type="entry name" value="ABC_tran"/>
    <property type="match status" value="1"/>
</dbReference>